<reference evidence="3" key="1">
    <citation type="journal article" date="2015" name="Genome Announc.">
        <title>Draft genome sequence of Talaromyces cellulolyticus strain Y-94, a source of lignocellulosic biomass-degrading enzymes.</title>
        <authorList>
            <person name="Fujii T."/>
            <person name="Koike H."/>
            <person name="Sawayama S."/>
            <person name="Yano S."/>
            <person name="Inoue H."/>
        </authorList>
    </citation>
    <scope>NUCLEOTIDE SEQUENCE [LARGE SCALE GENOMIC DNA]</scope>
    <source>
        <strain evidence="3">Y-94</strain>
    </source>
</reference>
<keyword evidence="3" id="KW-1185">Reference proteome</keyword>
<name>A0A6N4SLY4_TALPI</name>
<keyword evidence="1" id="KW-0732">Signal</keyword>
<dbReference type="Proteomes" id="UP000053095">
    <property type="component" value="Unassembled WGS sequence"/>
</dbReference>
<evidence type="ECO:0000256" key="1">
    <source>
        <dbReference type="SAM" id="SignalP"/>
    </source>
</evidence>
<sequence>MRPSHHSNLTILLLGLILTLIPSTTALPVLAHKRSTSISPRQDVKLPFGISVTDLDLGDISPIEDGWLELDSDDGDGNDLGSSSVSNANGYLGSVGSGQASQNGDSLEGSNAACSLTGCVTSAAASNGNSTSTSSASTGGLITGPLIEGPVIAIDNSNNNLRRFLIG</sequence>
<accession>A0A6N4SLY4</accession>
<comment type="caution">
    <text evidence="2">The sequence shown here is derived from an EMBL/GenBank/DDBJ whole genome shotgun (WGS) entry which is preliminary data.</text>
</comment>
<evidence type="ECO:0000313" key="3">
    <source>
        <dbReference type="Proteomes" id="UP000053095"/>
    </source>
</evidence>
<organism evidence="2 3">
    <name type="scientific">Talaromyces pinophilus</name>
    <name type="common">Penicillium pinophilum</name>
    <dbReference type="NCBI Taxonomy" id="128442"/>
    <lineage>
        <taxon>Eukaryota</taxon>
        <taxon>Fungi</taxon>
        <taxon>Dikarya</taxon>
        <taxon>Ascomycota</taxon>
        <taxon>Pezizomycotina</taxon>
        <taxon>Eurotiomycetes</taxon>
        <taxon>Eurotiomycetidae</taxon>
        <taxon>Eurotiales</taxon>
        <taxon>Trichocomaceae</taxon>
        <taxon>Talaromyces</taxon>
        <taxon>Talaromyces sect. Talaromyces</taxon>
    </lineage>
</organism>
<feature type="signal peptide" evidence="1">
    <location>
        <begin position="1"/>
        <end position="26"/>
    </location>
</feature>
<gene>
    <name evidence="2" type="ORF">TCE0_039f13312</name>
</gene>
<dbReference type="AlphaFoldDB" id="A0A6N4SLY4"/>
<proteinExistence type="predicted"/>
<evidence type="ECO:0000313" key="2">
    <source>
        <dbReference type="EMBL" id="GAM40732.1"/>
    </source>
</evidence>
<feature type="chain" id="PRO_5027789874" evidence="1">
    <location>
        <begin position="27"/>
        <end position="167"/>
    </location>
</feature>
<dbReference type="EMBL" id="DF933835">
    <property type="protein sequence ID" value="GAM40732.1"/>
    <property type="molecule type" value="Genomic_DNA"/>
</dbReference>
<protein>
    <submittedName>
        <fullName evidence="2">Uncharacterized protein</fullName>
    </submittedName>
</protein>